<evidence type="ECO:0000313" key="1">
    <source>
        <dbReference type="EMBL" id="CAG6642680.1"/>
    </source>
</evidence>
<name>A0A8D8W2N3_9HEMI</name>
<accession>A0A8D8W2N3</accession>
<reference evidence="1" key="1">
    <citation type="submission" date="2021-05" db="EMBL/GenBank/DDBJ databases">
        <authorList>
            <person name="Alioto T."/>
            <person name="Alioto T."/>
            <person name="Gomez Garrido J."/>
        </authorList>
    </citation>
    <scope>NUCLEOTIDE SEQUENCE</scope>
</reference>
<sequence length="99" mass="11468">MNIKFITIIERLRIGHALCPVYLNKIGIKDSPNCECGLYGDLNHVILGCKLRIGRDSFFNELLPHISTLPVNVEFLVFSELSIIKRKLYYYIQKQNIDL</sequence>
<dbReference type="EMBL" id="HBUF01123740">
    <property type="protein sequence ID" value="CAG6642680.1"/>
    <property type="molecule type" value="Transcribed_RNA"/>
</dbReference>
<protein>
    <submittedName>
        <fullName evidence="1">Uncharacterized protein</fullName>
    </submittedName>
</protein>
<dbReference type="AlphaFoldDB" id="A0A8D8W2N3"/>
<dbReference type="EMBL" id="HBUF01123738">
    <property type="protein sequence ID" value="CAG6642675.1"/>
    <property type="molecule type" value="Transcribed_RNA"/>
</dbReference>
<organism evidence="1">
    <name type="scientific">Cacopsylla melanoneura</name>
    <dbReference type="NCBI Taxonomy" id="428564"/>
    <lineage>
        <taxon>Eukaryota</taxon>
        <taxon>Metazoa</taxon>
        <taxon>Ecdysozoa</taxon>
        <taxon>Arthropoda</taxon>
        <taxon>Hexapoda</taxon>
        <taxon>Insecta</taxon>
        <taxon>Pterygota</taxon>
        <taxon>Neoptera</taxon>
        <taxon>Paraneoptera</taxon>
        <taxon>Hemiptera</taxon>
        <taxon>Sternorrhyncha</taxon>
        <taxon>Psylloidea</taxon>
        <taxon>Psyllidae</taxon>
        <taxon>Psyllinae</taxon>
        <taxon>Cacopsylla</taxon>
    </lineage>
</organism>
<proteinExistence type="predicted"/>